<dbReference type="GeneID" id="71986464"/>
<feature type="region of interest" description="Disordered" evidence="1">
    <location>
        <begin position="1"/>
        <end position="38"/>
    </location>
</feature>
<accession>A0A9Q8P8I9</accession>
<dbReference type="EMBL" id="CP090167">
    <property type="protein sequence ID" value="UJO17188.1"/>
    <property type="molecule type" value="Genomic_DNA"/>
</dbReference>
<evidence type="ECO:0000256" key="1">
    <source>
        <dbReference type="SAM" id="MobiDB-lite"/>
    </source>
</evidence>
<organism evidence="2 3">
    <name type="scientific">Passalora fulva</name>
    <name type="common">Tomato leaf mold</name>
    <name type="synonym">Cladosporium fulvum</name>
    <dbReference type="NCBI Taxonomy" id="5499"/>
    <lineage>
        <taxon>Eukaryota</taxon>
        <taxon>Fungi</taxon>
        <taxon>Dikarya</taxon>
        <taxon>Ascomycota</taxon>
        <taxon>Pezizomycotina</taxon>
        <taxon>Dothideomycetes</taxon>
        <taxon>Dothideomycetidae</taxon>
        <taxon>Mycosphaerellales</taxon>
        <taxon>Mycosphaerellaceae</taxon>
        <taxon>Fulvia</taxon>
    </lineage>
</organism>
<protein>
    <submittedName>
        <fullName evidence="2">Uncharacterized protein</fullName>
    </submittedName>
</protein>
<evidence type="ECO:0000313" key="2">
    <source>
        <dbReference type="EMBL" id="UJO17188.1"/>
    </source>
</evidence>
<dbReference type="Proteomes" id="UP000756132">
    <property type="component" value="Chromosome 5"/>
</dbReference>
<sequence>MGAVAPGGAPPPPPPSGGGNRKLFTDRPIDPLTDEKPEACDSCYKKKSYIEFMGVRKKDTYSARNKQAQLNRLLNHQDPPLPDKDDPNIPELLREMPALNDTDEALRQEFAANVYANN</sequence>
<dbReference type="RefSeq" id="XP_047761554.1">
    <property type="nucleotide sequence ID" value="XM_047905734.1"/>
</dbReference>
<name>A0A9Q8P8I9_PASFU</name>
<reference evidence="2" key="1">
    <citation type="submission" date="2021-12" db="EMBL/GenBank/DDBJ databases">
        <authorList>
            <person name="Zaccaron A."/>
            <person name="Stergiopoulos I."/>
        </authorList>
    </citation>
    <scope>NUCLEOTIDE SEQUENCE</scope>
    <source>
        <strain evidence="2">Race5_Kim</strain>
    </source>
</reference>
<feature type="compositionally biased region" description="Basic and acidic residues" evidence="1">
    <location>
        <begin position="23"/>
        <end position="38"/>
    </location>
</feature>
<gene>
    <name evidence="2" type="ORF">CLAFUR5_06586</name>
</gene>
<evidence type="ECO:0000313" key="3">
    <source>
        <dbReference type="Proteomes" id="UP000756132"/>
    </source>
</evidence>
<dbReference type="AlphaFoldDB" id="A0A9Q8P8I9"/>
<keyword evidence="3" id="KW-1185">Reference proteome</keyword>
<dbReference type="KEGG" id="ffu:CLAFUR5_06586"/>
<proteinExistence type="predicted"/>
<reference evidence="2" key="2">
    <citation type="journal article" date="2022" name="Microb. Genom.">
        <title>A chromosome-scale genome assembly of the tomato pathogen Cladosporium fulvum reveals a compartmentalized genome architecture and the presence of a dispensable chromosome.</title>
        <authorList>
            <person name="Zaccaron A.Z."/>
            <person name="Chen L.H."/>
            <person name="Samaras A."/>
            <person name="Stergiopoulos I."/>
        </authorList>
    </citation>
    <scope>NUCLEOTIDE SEQUENCE</scope>
    <source>
        <strain evidence="2">Race5_Kim</strain>
    </source>
</reference>